<comment type="caution">
    <text evidence="2">The sequence shown here is derived from an EMBL/GenBank/DDBJ whole genome shotgun (WGS) entry which is preliminary data.</text>
</comment>
<dbReference type="Gene3D" id="2.180.10.10">
    <property type="entry name" value="RHS repeat-associated core"/>
    <property type="match status" value="1"/>
</dbReference>
<gene>
    <name evidence="2" type="ORF">ALQ32_01171</name>
</gene>
<reference evidence="2 3" key="1">
    <citation type="submission" date="2018-08" db="EMBL/GenBank/DDBJ databases">
        <title>Recombination of ecologically and evolutionarily significant loci maintains genetic cohesion in the Pseudomonas syringae species complex.</title>
        <authorList>
            <person name="Dillon M."/>
            <person name="Thakur S."/>
            <person name="Almeida R.N.D."/>
            <person name="Weir B.S."/>
            <person name="Guttman D.S."/>
        </authorList>
    </citation>
    <scope>NUCLEOTIDE SEQUENCE [LARGE SCALE GENOMIC DNA]</scope>
    <source>
        <strain evidence="2 3">ICMP 4092</strain>
    </source>
</reference>
<evidence type="ECO:0000313" key="2">
    <source>
        <dbReference type="EMBL" id="RMO91450.1"/>
    </source>
</evidence>
<dbReference type="RefSeq" id="WP_122218668.1">
    <property type="nucleotide sequence ID" value="NZ_RBQC01000040.1"/>
</dbReference>
<accession>A0A3M3Z9S1</accession>
<dbReference type="Proteomes" id="UP000268056">
    <property type="component" value="Unassembled WGS sequence"/>
</dbReference>
<evidence type="ECO:0000256" key="1">
    <source>
        <dbReference type="SAM" id="MobiDB-lite"/>
    </source>
</evidence>
<dbReference type="NCBIfam" id="TIGR03696">
    <property type="entry name" value="Rhs_assc_core"/>
    <property type="match status" value="1"/>
</dbReference>
<evidence type="ECO:0000313" key="3">
    <source>
        <dbReference type="Proteomes" id="UP000268056"/>
    </source>
</evidence>
<dbReference type="InterPro" id="IPR050708">
    <property type="entry name" value="T6SS_VgrG/RHS"/>
</dbReference>
<dbReference type="EMBL" id="RBQC01000040">
    <property type="protein sequence ID" value="RMO91450.1"/>
    <property type="molecule type" value="Genomic_DNA"/>
</dbReference>
<dbReference type="InterPro" id="IPR022385">
    <property type="entry name" value="Rhs_assc_core"/>
</dbReference>
<feature type="region of interest" description="Disordered" evidence="1">
    <location>
        <begin position="208"/>
        <end position="263"/>
    </location>
</feature>
<dbReference type="AlphaFoldDB" id="A0A3M3Z9S1"/>
<organism evidence="2 3">
    <name type="scientific">Pseudomonas syringae pv. tagetis</name>
    <dbReference type="NCBI Taxonomy" id="129140"/>
    <lineage>
        <taxon>Bacteria</taxon>
        <taxon>Pseudomonadati</taxon>
        <taxon>Pseudomonadota</taxon>
        <taxon>Gammaproteobacteria</taxon>
        <taxon>Pseudomonadales</taxon>
        <taxon>Pseudomonadaceae</taxon>
        <taxon>Pseudomonas</taxon>
    </lineage>
</organism>
<proteinExistence type="predicted"/>
<dbReference type="PANTHER" id="PTHR32305:SF15">
    <property type="entry name" value="PROTEIN RHSA-RELATED"/>
    <property type="match status" value="1"/>
</dbReference>
<protein>
    <recommendedName>
        <fullName evidence="4">RHS repeat-associated core domain-containing protein</fullName>
    </recommendedName>
</protein>
<name>A0A3M3Z9S1_9PSED</name>
<dbReference type="SUPFAM" id="SSF56399">
    <property type="entry name" value="ADP-ribosylation"/>
    <property type="match status" value="1"/>
</dbReference>
<sequence>MALLCAYTYDPLDRVSSLTPLAQAVSRRFYNGERLMAELQGETQRTFVRAGGHLLAQQNRDNDRVAATLIAGDRHNSVLHASNAGQQTDIAYSPYGHHDAAQPIAGLPGFNGEQPDPITGHYLLGNGYRAFNPVLMRFNSPDSLSPFGKGGLNAYAYCAGDPVSRIDPTGHFLVMPLGVGSVSGAARARVMAAGIKALGNTLGKMRTAVGKRSPMRSSGRTAEKKDPSLRPVTPRNSIVNRQQNEGSVPGAVGAETSSQTQGPWGAPKDFLDIVKGSDYVYVNGQWFKRIDELPGQNKKFFDSTFGIGKRIIDVRTNDKGDLQIVSLFDSVVDGASYNAVVNLQ</sequence>
<feature type="compositionally biased region" description="Polar residues" evidence="1">
    <location>
        <begin position="234"/>
        <end position="246"/>
    </location>
</feature>
<dbReference type="PANTHER" id="PTHR32305">
    <property type="match status" value="1"/>
</dbReference>
<evidence type="ECO:0008006" key="4">
    <source>
        <dbReference type="Google" id="ProtNLM"/>
    </source>
</evidence>